<evidence type="ECO:0000256" key="2">
    <source>
        <dbReference type="ARBA" id="ARBA00004496"/>
    </source>
</evidence>
<sequence length="211" mass="23108">MGLAFLITSDNLQLLSERKVLKEREYAALLDASAVIATAREEAQRIVEAAQREFDARREAGYEEGLRRAQQEHAAQAYSQALAAAKTMESMKDAMAEIVVKAVRAIVGETNTQRLYEAALARILPLVRDEPFLIVHVAPGRRDEMDAALAGAAMQQVRSRIRVVEDAQIAAQACTVETPSGRIDASLDLQIDALRQAIRREPLKGATGATR</sequence>
<dbReference type="InterPro" id="IPR018035">
    <property type="entry name" value="Flagellar_FliH/T3SS_HrpE"/>
</dbReference>
<dbReference type="PANTHER" id="PTHR34982:SF1">
    <property type="entry name" value="FLAGELLAR ASSEMBLY PROTEIN FLIH"/>
    <property type="match status" value="1"/>
</dbReference>
<dbReference type="RefSeq" id="WP_201649830.1">
    <property type="nucleotide sequence ID" value="NZ_CAJHCS010000006.1"/>
</dbReference>
<evidence type="ECO:0000256" key="5">
    <source>
        <dbReference type="ARBA" id="ARBA00022448"/>
    </source>
</evidence>
<keyword evidence="7" id="KW-1005">Bacterial flagellum biogenesis</keyword>
<dbReference type="EMBL" id="JAZHGC010000005">
    <property type="protein sequence ID" value="MEM5285523.1"/>
    <property type="molecule type" value="Genomic_DNA"/>
</dbReference>
<comment type="similarity">
    <text evidence="10">Belongs to the SctL stator family.</text>
</comment>
<dbReference type="NCBIfam" id="TIGR02499">
    <property type="entry name" value="HrpE_YscL_not"/>
    <property type="match status" value="1"/>
</dbReference>
<accession>A0ABU9Q7W0</accession>
<evidence type="ECO:0000256" key="3">
    <source>
        <dbReference type="ARBA" id="ARBA00006602"/>
    </source>
</evidence>
<dbReference type="Pfam" id="PF02108">
    <property type="entry name" value="FliH"/>
    <property type="match status" value="1"/>
</dbReference>
<comment type="caution">
    <text evidence="13">The sequence shown here is derived from an EMBL/GenBank/DDBJ whole genome shotgun (WGS) entry which is preliminary data.</text>
</comment>
<evidence type="ECO:0000313" key="13">
    <source>
        <dbReference type="EMBL" id="MEM5285523.1"/>
    </source>
</evidence>
<comment type="similarity">
    <text evidence="3">Belongs to the FliH family.</text>
</comment>
<feature type="domain" description="Flagellar assembly protein FliH/Type III secretion system HrpE" evidence="12">
    <location>
        <begin position="73"/>
        <end position="192"/>
    </location>
</feature>
<evidence type="ECO:0000256" key="1">
    <source>
        <dbReference type="ARBA" id="ARBA00003041"/>
    </source>
</evidence>
<dbReference type="PANTHER" id="PTHR34982">
    <property type="entry name" value="YOP PROTEINS TRANSLOCATION PROTEIN L"/>
    <property type="match status" value="1"/>
</dbReference>
<evidence type="ECO:0000313" key="14">
    <source>
        <dbReference type="Proteomes" id="UP001494588"/>
    </source>
</evidence>
<reference evidence="13 14" key="1">
    <citation type="submission" date="2024-01" db="EMBL/GenBank/DDBJ databases">
        <title>The diversity of rhizobia nodulating Mimosa spp. in eleven states of Brazil covering several biomes is determined by host plant, location, and edaphic factors.</title>
        <authorList>
            <person name="Rouws L."/>
            <person name="Barauna A."/>
            <person name="Beukes C."/>
            <person name="De Faria S.M."/>
            <person name="Gross E."/>
            <person name="Dos Reis Junior F.B."/>
            <person name="Simon M."/>
            <person name="Maluk M."/>
            <person name="Odee D.W."/>
            <person name="Kenicer G."/>
            <person name="Young J.P.W."/>
            <person name="Reis V.M."/>
            <person name="Zilli J."/>
            <person name="James E.K."/>
        </authorList>
    </citation>
    <scope>NUCLEOTIDE SEQUENCE [LARGE SCALE GENOMIC DNA]</scope>
    <source>
        <strain evidence="13 14">JPY77</strain>
    </source>
</reference>
<organism evidence="13 14">
    <name type="scientific">Paraburkholderia sabiae</name>
    <dbReference type="NCBI Taxonomy" id="273251"/>
    <lineage>
        <taxon>Bacteria</taxon>
        <taxon>Pseudomonadati</taxon>
        <taxon>Pseudomonadota</taxon>
        <taxon>Betaproteobacteria</taxon>
        <taxon>Burkholderiales</taxon>
        <taxon>Burkholderiaceae</taxon>
        <taxon>Paraburkholderia</taxon>
    </lineage>
</organism>
<evidence type="ECO:0000259" key="12">
    <source>
        <dbReference type="Pfam" id="PF02108"/>
    </source>
</evidence>
<evidence type="ECO:0000256" key="8">
    <source>
        <dbReference type="ARBA" id="ARBA00022927"/>
    </source>
</evidence>
<evidence type="ECO:0000256" key="6">
    <source>
        <dbReference type="ARBA" id="ARBA00022490"/>
    </source>
</evidence>
<name>A0ABU9Q7W0_9BURK</name>
<keyword evidence="9" id="KW-1006">Bacterial flagellum protein export</keyword>
<gene>
    <name evidence="13" type="primary">sctL</name>
    <name evidence="13" type="ORF">V4C55_07380</name>
</gene>
<protein>
    <recommendedName>
        <fullName evidence="4">Flagellar assembly protein FliH</fullName>
    </recommendedName>
    <alternativeName>
        <fullName evidence="11">Type 3 secretion system stator protein</fullName>
    </alternativeName>
</protein>
<keyword evidence="14" id="KW-1185">Reference proteome</keyword>
<keyword evidence="5" id="KW-0813">Transport</keyword>
<keyword evidence="8" id="KW-0653">Protein transport</keyword>
<dbReference type="InterPro" id="IPR051472">
    <property type="entry name" value="T3SS_Stator/FliH"/>
</dbReference>
<comment type="subcellular location">
    <subcellularLocation>
        <location evidence="2">Cytoplasm</location>
    </subcellularLocation>
</comment>
<evidence type="ECO:0000256" key="11">
    <source>
        <dbReference type="ARBA" id="ARBA00040494"/>
    </source>
</evidence>
<keyword evidence="6" id="KW-0963">Cytoplasm</keyword>
<evidence type="ECO:0000256" key="10">
    <source>
        <dbReference type="ARBA" id="ARBA00024335"/>
    </source>
</evidence>
<evidence type="ECO:0000256" key="4">
    <source>
        <dbReference type="ARBA" id="ARBA00016507"/>
    </source>
</evidence>
<comment type="function">
    <text evidence="1">Needed for flagellar regrowth and assembly.</text>
</comment>
<dbReference type="Proteomes" id="UP001494588">
    <property type="component" value="Unassembled WGS sequence"/>
</dbReference>
<evidence type="ECO:0000256" key="7">
    <source>
        <dbReference type="ARBA" id="ARBA00022795"/>
    </source>
</evidence>
<proteinExistence type="inferred from homology"/>
<dbReference type="InterPro" id="IPR012842">
    <property type="entry name" value="T3SS_SctL/SctL2"/>
</dbReference>
<evidence type="ECO:0000256" key="9">
    <source>
        <dbReference type="ARBA" id="ARBA00023225"/>
    </source>
</evidence>